<comment type="caution">
    <text evidence="7">Lacks conserved residue(s) required for the propagation of feature annotation.</text>
</comment>
<dbReference type="Pfam" id="PF00288">
    <property type="entry name" value="GHMP_kinases_N"/>
    <property type="match status" value="1"/>
</dbReference>
<comment type="pathway">
    <text evidence="7">Amino-acid biosynthesis; L-threonine biosynthesis; L-threonine from L-aspartate: step 4/5.</text>
</comment>
<keyword evidence="2 7" id="KW-0808">Transferase</keyword>
<evidence type="ECO:0000256" key="3">
    <source>
        <dbReference type="ARBA" id="ARBA00022697"/>
    </source>
</evidence>
<dbReference type="InterPro" id="IPR014721">
    <property type="entry name" value="Ribsml_uS5_D2-typ_fold_subgr"/>
</dbReference>
<dbReference type="RefSeq" id="WP_185659374.1">
    <property type="nucleotide sequence ID" value="NZ_CAWPOO010000006.1"/>
</dbReference>
<comment type="function">
    <text evidence="7">Catalyzes the ATP-dependent phosphorylation of L-homoserine to L-homoserine phosphate.</text>
</comment>
<evidence type="ECO:0000256" key="6">
    <source>
        <dbReference type="ARBA" id="ARBA00022840"/>
    </source>
</evidence>
<dbReference type="InterPro" id="IPR006204">
    <property type="entry name" value="GHMP_kinase_N_dom"/>
</dbReference>
<keyword evidence="1 7" id="KW-0028">Amino-acid biosynthesis</keyword>
<comment type="caution">
    <text evidence="11">The sequence shown here is derived from an EMBL/GenBank/DDBJ whole genome shotgun (WGS) entry which is preliminary data.</text>
</comment>
<protein>
    <recommendedName>
        <fullName evidence="7 8">Homoserine kinase</fullName>
        <shortName evidence="7">HK</shortName>
        <shortName evidence="7">HSK</shortName>
        <ecNumber evidence="7 8">2.7.1.39</ecNumber>
    </recommendedName>
</protein>
<dbReference type="UniPathway" id="UPA00050">
    <property type="reaction ID" value="UER00064"/>
</dbReference>
<keyword evidence="6 7" id="KW-0067">ATP-binding</keyword>
<evidence type="ECO:0000256" key="5">
    <source>
        <dbReference type="ARBA" id="ARBA00022777"/>
    </source>
</evidence>
<dbReference type="GO" id="GO:0009088">
    <property type="term" value="P:threonine biosynthetic process"/>
    <property type="evidence" value="ECO:0007669"/>
    <property type="project" value="UniProtKB-UniRule"/>
</dbReference>
<comment type="similarity">
    <text evidence="7">Belongs to the GHMP kinase family. Homoserine kinase subfamily.</text>
</comment>
<organism evidence="11 12">
    <name type="scientific">Pelagicoccus albus</name>
    <dbReference type="NCBI Taxonomy" id="415222"/>
    <lineage>
        <taxon>Bacteria</taxon>
        <taxon>Pseudomonadati</taxon>
        <taxon>Verrucomicrobiota</taxon>
        <taxon>Opitutia</taxon>
        <taxon>Puniceicoccales</taxon>
        <taxon>Pelagicoccaceae</taxon>
        <taxon>Pelagicoccus</taxon>
    </lineage>
</organism>
<dbReference type="GO" id="GO:0005524">
    <property type="term" value="F:ATP binding"/>
    <property type="evidence" value="ECO:0007669"/>
    <property type="project" value="UniProtKB-UniRule"/>
</dbReference>
<dbReference type="InterPro" id="IPR020568">
    <property type="entry name" value="Ribosomal_Su5_D2-typ_SF"/>
</dbReference>
<evidence type="ECO:0000256" key="1">
    <source>
        <dbReference type="ARBA" id="ARBA00022605"/>
    </source>
</evidence>
<evidence type="ECO:0000313" key="12">
    <source>
        <dbReference type="Proteomes" id="UP000526501"/>
    </source>
</evidence>
<proteinExistence type="inferred from homology"/>
<dbReference type="EMBL" id="JACHVC010000006">
    <property type="protein sequence ID" value="MBC2605499.1"/>
    <property type="molecule type" value="Genomic_DNA"/>
</dbReference>
<evidence type="ECO:0000256" key="2">
    <source>
        <dbReference type="ARBA" id="ARBA00022679"/>
    </source>
</evidence>
<dbReference type="InterPro" id="IPR036554">
    <property type="entry name" value="GHMP_kinase_C_sf"/>
</dbReference>
<sequence length="304" mass="31485">MSSLSRVICKVPGSTSNCGSGFDTLGMAVSLYNEICVEKAEAAGDDSFGPDIFAKSEMARETVAAFFEESGIAPFDINIRIRGDVPQARGLGSSVTVRGGILGALAELAEAGWDKEKLVEVITKLEGHPDNASASILGGFTVSRFVNDPAKVEAVTQIEIDDSLRLIVVSPEFEVLTSASRGVLPKSLDFATAVSSINSVSCVVAALASGQYESLADAVHDSMHEPYRLKNIPGGASAIAAGLSAGAYTGWLSGSGSSVLCACSAEFSAQVMQAMRNAFTEAGLESVGRDLSADNTGLQILSCE</sequence>
<evidence type="ECO:0000256" key="4">
    <source>
        <dbReference type="ARBA" id="ARBA00022741"/>
    </source>
</evidence>
<reference evidence="11 12" key="1">
    <citation type="submission" date="2020-07" db="EMBL/GenBank/DDBJ databases">
        <authorList>
            <person name="Feng X."/>
        </authorList>
    </citation>
    <scope>NUCLEOTIDE SEQUENCE [LARGE SCALE GENOMIC DNA]</scope>
    <source>
        <strain evidence="11 12">JCM23202</strain>
    </source>
</reference>
<dbReference type="Proteomes" id="UP000526501">
    <property type="component" value="Unassembled WGS sequence"/>
</dbReference>
<accession>A0A7X1B4Y9</accession>
<dbReference type="HAMAP" id="MF_00384">
    <property type="entry name" value="Homoser_kinase"/>
    <property type="match status" value="1"/>
</dbReference>
<comment type="catalytic activity">
    <reaction evidence="7">
        <text>L-homoserine + ATP = O-phospho-L-homoserine + ADP + H(+)</text>
        <dbReference type="Rhea" id="RHEA:13985"/>
        <dbReference type="ChEBI" id="CHEBI:15378"/>
        <dbReference type="ChEBI" id="CHEBI:30616"/>
        <dbReference type="ChEBI" id="CHEBI:57476"/>
        <dbReference type="ChEBI" id="CHEBI:57590"/>
        <dbReference type="ChEBI" id="CHEBI:456216"/>
        <dbReference type="EC" id="2.7.1.39"/>
    </reaction>
</comment>
<dbReference type="Gene3D" id="3.30.230.10">
    <property type="match status" value="1"/>
</dbReference>
<dbReference type="GO" id="GO:0004413">
    <property type="term" value="F:homoserine kinase activity"/>
    <property type="evidence" value="ECO:0007669"/>
    <property type="project" value="UniProtKB-UniRule"/>
</dbReference>
<dbReference type="InterPro" id="IPR000870">
    <property type="entry name" value="Homoserine_kinase"/>
</dbReference>
<dbReference type="EC" id="2.7.1.39" evidence="7 8"/>
<keyword evidence="12" id="KW-1185">Reference proteome</keyword>
<feature type="domain" description="GHMP kinase C-terminal" evidence="10">
    <location>
        <begin position="204"/>
        <end position="279"/>
    </location>
</feature>
<dbReference type="SUPFAM" id="SSF55060">
    <property type="entry name" value="GHMP Kinase, C-terminal domain"/>
    <property type="match status" value="1"/>
</dbReference>
<keyword evidence="3 7" id="KW-0791">Threonine biosynthesis</keyword>
<dbReference type="PIRSF" id="PIRSF000676">
    <property type="entry name" value="Homoser_kin"/>
    <property type="match status" value="1"/>
</dbReference>
<evidence type="ECO:0000256" key="8">
    <source>
        <dbReference type="NCBIfam" id="TIGR00191"/>
    </source>
</evidence>
<dbReference type="Gene3D" id="3.30.70.890">
    <property type="entry name" value="GHMP kinase, C-terminal domain"/>
    <property type="match status" value="1"/>
</dbReference>
<feature type="domain" description="GHMP kinase N-terminal" evidence="9">
    <location>
        <begin position="60"/>
        <end position="139"/>
    </location>
</feature>
<dbReference type="SUPFAM" id="SSF54211">
    <property type="entry name" value="Ribosomal protein S5 domain 2-like"/>
    <property type="match status" value="1"/>
</dbReference>
<name>A0A7X1B4Y9_9BACT</name>
<keyword evidence="4 7" id="KW-0547">Nucleotide-binding</keyword>
<evidence type="ECO:0000259" key="9">
    <source>
        <dbReference type="Pfam" id="PF00288"/>
    </source>
</evidence>
<dbReference type="PANTHER" id="PTHR20861">
    <property type="entry name" value="HOMOSERINE/4-DIPHOSPHOCYTIDYL-2-C-METHYL-D-ERYTHRITOL KINASE"/>
    <property type="match status" value="1"/>
</dbReference>
<keyword evidence="7" id="KW-0963">Cytoplasm</keyword>
<dbReference type="PANTHER" id="PTHR20861:SF1">
    <property type="entry name" value="HOMOSERINE KINASE"/>
    <property type="match status" value="1"/>
</dbReference>
<evidence type="ECO:0000313" key="11">
    <source>
        <dbReference type="EMBL" id="MBC2605499.1"/>
    </source>
</evidence>
<dbReference type="Pfam" id="PF08544">
    <property type="entry name" value="GHMP_kinases_C"/>
    <property type="match status" value="1"/>
</dbReference>
<comment type="subcellular location">
    <subcellularLocation>
        <location evidence="7">Cytoplasm</location>
    </subcellularLocation>
</comment>
<dbReference type="AlphaFoldDB" id="A0A7X1B4Y9"/>
<keyword evidence="5 7" id="KW-0418">Kinase</keyword>
<evidence type="ECO:0000256" key="7">
    <source>
        <dbReference type="HAMAP-Rule" id="MF_00384"/>
    </source>
</evidence>
<evidence type="ECO:0000259" key="10">
    <source>
        <dbReference type="Pfam" id="PF08544"/>
    </source>
</evidence>
<dbReference type="InterPro" id="IPR013750">
    <property type="entry name" value="GHMP_kinase_C_dom"/>
</dbReference>
<dbReference type="NCBIfam" id="TIGR00191">
    <property type="entry name" value="thrB"/>
    <property type="match status" value="1"/>
</dbReference>
<dbReference type="PRINTS" id="PR00958">
    <property type="entry name" value="HOMSERKINASE"/>
</dbReference>
<gene>
    <name evidence="7 11" type="primary">thrB</name>
    <name evidence="11" type="ORF">H5P27_05535</name>
</gene>
<dbReference type="GO" id="GO:0005737">
    <property type="term" value="C:cytoplasm"/>
    <property type="evidence" value="ECO:0007669"/>
    <property type="project" value="UniProtKB-SubCell"/>
</dbReference>